<keyword evidence="2" id="KW-1185">Reference proteome</keyword>
<dbReference type="AlphaFoldDB" id="A0AAF0R620"/>
<gene>
    <name evidence="1" type="ORF">MTR67_025916</name>
</gene>
<protein>
    <submittedName>
        <fullName evidence="1">Uncharacterized protein</fullName>
    </submittedName>
</protein>
<sequence length="49" mass="5433">MLKFCEWNSSGVIPTRPSVDLIHVSGLFFELKLLGIEGTNDPKCLGKEL</sequence>
<name>A0AAF0R620_SOLVR</name>
<accession>A0AAF0R620</accession>
<proteinExistence type="predicted"/>
<organism evidence="1 2">
    <name type="scientific">Solanum verrucosum</name>
    <dbReference type="NCBI Taxonomy" id="315347"/>
    <lineage>
        <taxon>Eukaryota</taxon>
        <taxon>Viridiplantae</taxon>
        <taxon>Streptophyta</taxon>
        <taxon>Embryophyta</taxon>
        <taxon>Tracheophyta</taxon>
        <taxon>Spermatophyta</taxon>
        <taxon>Magnoliopsida</taxon>
        <taxon>eudicotyledons</taxon>
        <taxon>Gunneridae</taxon>
        <taxon>Pentapetalae</taxon>
        <taxon>asterids</taxon>
        <taxon>lamiids</taxon>
        <taxon>Solanales</taxon>
        <taxon>Solanaceae</taxon>
        <taxon>Solanoideae</taxon>
        <taxon>Solaneae</taxon>
        <taxon>Solanum</taxon>
    </lineage>
</organism>
<dbReference type="EMBL" id="CP133617">
    <property type="protein sequence ID" value="WMV32531.1"/>
    <property type="molecule type" value="Genomic_DNA"/>
</dbReference>
<reference evidence="1" key="1">
    <citation type="submission" date="2023-08" db="EMBL/GenBank/DDBJ databases">
        <title>A de novo genome assembly of Solanum verrucosum Schlechtendal, a Mexican diploid species geographically isolated from the other diploid A-genome species in potato relatives.</title>
        <authorList>
            <person name="Hosaka K."/>
        </authorList>
    </citation>
    <scope>NUCLEOTIDE SEQUENCE</scope>
    <source>
        <tissue evidence="1">Young leaves</tissue>
    </source>
</reference>
<evidence type="ECO:0000313" key="2">
    <source>
        <dbReference type="Proteomes" id="UP001234989"/>
    </source>
</evidence>
<dbReference type="Proteomes" id="UP001234989">
    <property type="component" value="Chromosome 6"/>
</dbReference>
<evidence type="ECO:0000313" key="1">
    <source>
        <dbReference type="EMBL" id="WMV32531.1"/>
    </source>
</evidence>